<evidence type="ECO:0000313" key="2">
    <source>
        <dbReference type="Proteomes" id="UP000037891"/>
    </source>
</evidence>
<dbReference type="EMBL" id="LGLN01000067">
    <property type="protein sequence ID" value="KPC27625.1"/>
    <property type="molecule type" value="Genomic_DNA"/>
</dbReference>
<reference evidence="1 2" key="1">
    <citation type="submission" date="2015-07" db="EMBL/GenBank/DDBJ databases">
        <authorList>
            <person name="Noorani M."/>
        </authorList>
    </citation>
    <scope>NUCLEOTIDE SEQUENCE [LARGE SCALE GENOMIC DNA]</scope>
    <source>
        <strain evidence="1 2">0788_9</strain>
    </source>
</reference>
<gene>
    <name evidence="1" type="ORF">ABJ99_0121</name>
</gene>
<organism evidence="1 2">
    <name type="scientific">Pseudomonas syringae pv. cilantro</name>
    <dbReference type="NCBI Taxonomy" id="81035"/>
    <lineage>
        <taxon>Bacteria</taxon>
        <taxon>Pseudomonadati</taxon>
        <taxon>Pseudomonadota</taxon>
        <taxon>Gammaproteobacteria</taxon>
        <taxon>Pseudomonadales</taxon>
        <taxon>Pseudomonadaceae</taxon>
        <taxon>Pseudomonas</taxon>
        <taxon>Pseudomonas syringae</taxon>
    </lineage>
</organism>
<protein>
    <submittedName>
        <fullName evidence="1">Uncharacterized protein</fullName>
    </submittedName>
</protein>
<accession>A0A0N1JNA4</accession>
<comment type="caution">
    <text evidence="1">The sequence shown here is derived from an EMBL/GenBank/DDBJ whole genome shotgun (WGS) entry which is preliminary data.</text>
</comment>
<name>A0A0N1JNA4_PSESX</name>
<sequence>MLSILYPKVPWIVRQLTIGLMPFTAKADSIPKLIVKATKETILAAKVRKCFSIYLIPYDVDGFQSLGFVAAFFDDNQHPILVGGAFIKQFHARQLAALFLSPQVDVHFFDELGREMLGYRAEFKFTKKHRDMLMSAVFPSLEDIHQGRVLNAISDWFHHSGPKDDAEAIKVDLKYSVIPEDMLIIDAMPENHAFHGSKGYSLVTLEREEPGDFQEKEIIVLLRRSFESCDIYHSPLRTYDNEEISDVLVVSDSSVLIVQAKDSPNIERIINNTIERKRKTTNGALKKGMAQVKGAISYIRRTSPVIIKLGGKEVAISLEGKKLYGLIVVKELFSDDYDEYTPPMLEVYEATGVPCITLSYNELHQYTRHLGGEEVFMEAFMKVFDHGLKTGVFPRLRVHAPGAMGS</sequence>
<proteinExistence type="predicted"/>
<dbReference type="AlphaFoldDB" id="A0A0N1JNA4"/>
<dbReference type="Proteomes" id="UP000037891">
    <property type="component" value="Unassembled WGS sequence"/>
</dbReference>
<dbReference type="PATRIC" id="fig|81035.3.peg.150"/>
<reference evidence="1 2" key="2">
    <citation type="submission" date="2015-10" db="EMBL/GenBank/DDBJ databases">
        <title>Comparative genomics and high-throughput reverse genetic screens identify a new phytobacterial MAMP and an Arabidopsis receptor required for immune elicitation.</title>
        <authorList>
            <person name="Mott G.A."/>
            <person name="Thakur S."/>
            <person name="Wang P.W."/>
            <person name="Desveaux D."/>
            <person name="Guttman D.S."/>
        </authorList>
    </citation>
    <scope>NUCLEOTIDE SEQUENCE [LARGE SCALE GENOMIC DNA]</scope>
    <source>
        <strain evidence="1 2">0788_9</strain>
    </source>
</reference>
<dbReference type="RefSeq" id="WP_054086874.1">
    <property type="nucleotide sequence ID" value="NZ_LGLN01000067.1"/>
</dbReference>
<evidence type="ECO:0000313" key="1">
    <source>
        <dbReference type="EMBL" id="KPC27625.1"/>
    </source>
</evidence>